<dbReference type="InterPro" id="IPR000073">
    <property type="entry name" value="AB_hydrolase_1"/>
</dbReference>
<dbReference type="GO" id="GO:0009092">
    <property type="term" value="P:homoserine metabolic process"/>
    <property type="evidence" value="ECO:0007669"/>
    <property type="project" value="TreeGrafter"/>
</dbReference>
<dbReference type="PANTHER" id="PTHR32268:SF11">
    <property type="entry name" value="HOMOSERINE O-ACETYLTRANSFERASE"/>
    <property type="match status" value="1"/>
</dbReference>
<reference evidence="3" key="1">
    <citation type="submission" date="2018-06" db="EMBL/GenBank/DDBJ databases">
        <authorList>
            <person name="Zhirakovskaya E."/>
        </authorList>
    </citation>
    <scope>NUCLEOTIDE SEQUENCE</scope>
</reference>
<accession>A0A3B1D173</accession>
<dbReference type="Pfam" id="PF00561">
    <property type="entry name" value="Abhydrolase_1"/>
    <property type="match status" value="1"/>
</dbReference>
<dbReference type="AlphaFoldDB" id="A0A3B1D173"/>
<keyword evidence="3" id="KW-0012">Acyltransferase</keyword>
<dbReference type="InterPro" id="IPR008220">
    <property type="entry name" value="HAT_MetX-like"/>
</dbReference>
<evidence type="ECO:0000313" key="3">
    <source>
        <dbReference type="EMBL" id="VAX28710.1"/>
    </source>
</evidence>
<dbReference type="EMBL" id="UOGD01000425">
    <property type="protein sequence ID" value="VAX28710.1"/>
    <property type="molecule type" value="Genomic_DNA"/>
</dbReference>
<sequence>MKVKTEIVTLFDKTKPFQLESGSELSPVQVAYQTYGKLNSEGTNAILICHALTGNAHAAGILAEEEYDIRSNPDLLNKYSILNKGKPGWWDELIGEGKLFDTNKYFIISSNILGSCYGTTGPVSIKNIFNRSYGMNFPTVTVRDMVKLQKTLIDHLNVKKLATVAGGSLGGMQVLEWAIMYPEIVNSIIPIATSAQHSPWAISLNEASRRAIKNDPKWMNGNYKTQPHDGLALARKIAMISYRSMESFEQKFSRERKDENSSRLDTENIFQIESYLNHHGDKLNQRFDANTYIYLSHAMDLHDVALNRGSLEEILGSINAPTLSLGISSDILYPPDEQKKIASLIPNAEYAELNSIHGHDGFLIEFDQMTEIIGKFLSEHNL</sequence>
<dbReference type="EC" id="2.3.1.31" evidence="3"/>
<dbReference type="HAMAP" id="MF_00296">
    <property type="entry name" value="MetX_acyltransf"/>
    <property type="match status" value="1"/>
</dbReference>
<dbReference type="PANTHER" id="PTHR32268">
    <property type="entry name" value="HOMOSERINE O-ACETYLTRANSFERASE"/>
    <property type="match status" value="1"/>
</dbReference>
<dbReference type="GO" id="GO:0004414">
    <property type="term" value="F:homoserine O-acetyltransferase activity"/>
    <property type="evidence" value="ECO:0007669"/>
    <property type="project" value="UniProtKB-EC"/>
</dbReference>
<dbReference type="NCBIfam" id="TIGR01392">
    <property type="entry name" value="homoserO_Ac_trn"/>
    <property type="match status" value="1"/>
</dbReference>
<evidence type="ECO:0000256" key="1">
    <source>
        <dbReference type="ARBA" id="ARBA00022679"/>
    </source>
</evidence>
<gene>
    <name evidence="3" type="ORF">MNBD_IGNAVI01-590</name>
</gene>
<proteinExistence type="inferred from homology"/>
<organism evidence="3">
    <name type="scientific">hydrothermal vent metagenome</name>
    <dbReference type="NCBI Taxonomy" id="652676"/>
    <lineage>
        <taxon>unclassified sequences</taxon>
        <taxon>metagenomes</taxon>
        <taxon>ecological metagenomes</taxon>
    </lineage>
</organism>
<evidence type="ECO:0000259" key="2">
    <source>
        <dbReference type="Pfam" id="PF00561"/>
    </source>
</evidence>
<dbReference type="SUPFAM" id="SSF53474">
    <property type="entry name" value="alpha/beta-Hydrolases"/>
    <property type="match status" value="1"/>
</dbReference>
<dbReference type="NCBIfam" id="NF001209">
    <property type="entry name" value="PRK00175.1"/>
    <property type="match status" value="1"/>
</dbReference>
<dbReference type="GO" id="GO:0009086">
    <property type="term" value="P:methionine biosynthetic process"/>
    <property type="evidence" value="ECO:0007669"/>
    <property type="project" value="TreeGrafter"/>
</dbReference>
<dbReference type="PIRSF" id="PIRSF000443">
    <property type="entry name" value="Homoser_Ac_trans"/>
    <property type="match status" value="1"/>
</dbReference>
<keyword evidence="1 3" id="KW-0808">Transferase</keyword>
<dbReference type="InterPro" id="IPR029058">
    <property type="entry name" value="AB_hydrolase_fold"/>
</dbReference>
<feature type="domain" description="AB hydrolase-1" evidence="2">
    <location>
        <begin position="80"/>
        <end position="353"/>
    </location>
</feature>
<protein>
    <submittedName>
        <fullName evidence="3">Homoserine O-acetyltransferase</fullName>
        <ecNumber evidence="3">2.3.1.31</ecNumber>
    </submittedName>
</protein>
<dbReference type="Gene3D" id="3.40.50.1820">
    <property type="entry name" value="alpha/beta hydrolase"/>
    <property type="match status" value="1"/>
</dbReference>
<name>A0A3B1D173_9ZZZZ</name>